<dbReference type="RefSeq" id="XP_016462451.1">
    <property type="nucleotide sequence ID" value="XM_016606965.2"/>
</dbReference>
<dbReference type="PANTHER" id="PTHR48047">
    <property type="entry name" value="GLYCOSYLTRANSFERASE"/>
    <property type="match status" value="1"/>
</dbReference>
<organism evidence="5 6">
    <name type="scientific">Nicotiana tabacum</name>
    <name type="common">Common tobacco</name>
    <dbReference type="NCBI Taxonomy" id="4097"/>
    <lineage>
        <taxon>Eukaryota</taxon>
        <taxon>Viridiplantae</taxon>
        <taxon>Streptophyta</taxon>
        <taxon>Embryophyta</taxon>
        <taxon>Tracheophyta</taxon>
        <taxon>Spermatophyta</taxon>
        <taxon>Magnoliopsida</taxon>
        <taxon>eudicotyledons</taxon>
        <taxon>Gunneridae</taxon>
        <taxon>Pentapetalae</taxon>
        <taxon>asterids</taxon>
        <taxon>lamiids</taxon>
        <taxon>Solanales</taxon>
        <taxon>Solanaceae</taxon>
        <taxon>Nicotianoideae</taxon>
        <taxon>Nicotianeae</taxon>
        <taxon>Nicotiana</taxon>
    </lineage>
</organism>
<comment type="similarity">
    <text evidence="1 3">Belongs to the UDP-glycosyltransferase family.</text>
</comment>
<dbReference type="SUPFAM" id="SSF53756">
    <property type="entry name" value="UDP-Glycosyltransferase/glycogen phosphorylase"/>
    <property type="match status" value="1"/>
</dbReference>
<dbReference type="CDD" id="cd03784">
    <property type="entry name" value="GT1_Gtf-like"/>
    <property type="match status" value="1"/>
</dbReference>
<dbReference type="GO" id="GO:0035251">
    <property type="term" value="F:UDP-glucosyltransferase activity"/>
    <property type="evidence" value="ECO:0000318"/>
    <property type="project" value="GO_Central"/>
</dbReference>
<dbReference type="KEGG" id="nta:107785624"/>
<keyword evidence="2 3" id="KW-0808">Transferase</keyword>
<dbReference type="Proteomes" id="UP000790787">
    <property type="component" value="Chromosome 4"/>
</dbReference>
<dbReference type="OrthoDB" id="5835829at2759"/>
<dbReference type="STRING" id="4097.A0A1S3ZDG4"/>
<dbReference type="SMR" id="A0A1S3ZDG4"/>
<dbReference type="InterPro" id="IPR002213">
    <property type="entry name" value="UDP_glucos_trans"/>
</dbReference>
<sequence>MGTVPSPHFVIFPFMSHGHTIPLLHLATLLRHRFVAVTIFTTPANAPSIRDFLQDETISIIELPFPKDVDGIPPGVENTEKLPSMSSFYQFARAAKLMQPLFEQALLGLQPATCIISDAFLGWTQQSAEKFGIPRYFFFGMSIFATTLYQILGIERPQARAISPDEPFVFSTFPWLKLTRNDFEPPFGDLEPKGPAVDFMLEQGSSLANSRGMITNSFYELEPRFADYWNQHLGPKSWCVGPLCLAKLPMTAQLSQPDKKYETWMQWLNSKLADRQPVLYVAFGTQAELSPEQIQEIARGLELSNTSFLWVTRPKVLEHLEGFEERVKDRALIVKEWVDQCEVLRHKSIRGFLSHCGWNSVLESICAKVPILALPLMAEQHLNAQFVVEESGVGLRIMPRNGSTRGFVEAEEVEKMVRELMEGEKGKRVRKKVKEMGENAWEAMKEGGSSWSTLCLLIDDACGGKQVLIDV</sequence>
<gene>
    <name evidence="6" type="primary">LOC107785624</name>
</gene>
<dbReference type="PROSITE" id="PS00375">
    <property type="entry name" value="UDPGT"/>
    <property type="match status" value="1"/>
</dbReference>
<dbReference type="PaxDb" id="4097-A0A1S3ZDG4"/>
<keyword evidence="3" id="KW-0328">Glycosyltransferase</keyword>
<keyword evidence="5" id="KW-1185">Reference proteome</keyword>
<dbReference type="PANTHER" id="PTHR48047:SF227">
    <property type="entry name" value="GLYCOSYLTRANSFERASE"/>
    <property type="match status" value="1"/>
</dbReference>
<protein>
    <recommendedName>
        <fullName evidence="4">Glycosyltransferase</fullName>
        <ecNumber evidence="4">2.4.1.-</ecNumber>
    </recommendedName>
</protein>
<reference evidence="6" key="2">
    <citation type="submission" date="2025-08" db="UniProtKB">
        <authorList>
            <consortium name="RefSeq"/>
        </authorList>
    </citation>
    <scope>IDENTIFICATION</scope>
    <source>
        <tissue evidence="6">Leaf</tissue>
    </source>
</reference>
<name>A0A1S3ZDG4_TOBAC</name>
<evidence type="ECO:0000256" key="2">
    <source>
        <dbReference type="ARBA" id="ARBA00022679"/>
    </source>
</evidence>
<accession>A0A1S3ZDG4</accession>
<dbReference type="AlphaFoldDB" id="A0A1S3ZDG4"/>
<dbReference type="GeneID" id="107785624"/>
<evidence type="ECO:0000256" key="1">
    <source>
        <dbReference type="ARBA" id="ARBA00009995"/>
    </source>
</evidence>
<dbReference type="EC" id="2.4.1.-" evidence="4"/>
<dbReference type="RefSeq" id="XP_016462451.1">
    <property type="nucleotide sequence ID" value="XM_016606965.1"/>
</dbReference>
<proteinExistence type="inferred from homology"/>
<dbReference type="FunFam" id="3.40.50.2000:FF:000107">
    <property type="entry name" value="Glycosyltransferase"/>
    <property type="match status" value="1"/>
</dbReference>
<dbReference type="Gene3D" id="3.40.50.2000">
    <property type="entry name" value="Glycogen Phosphorylase B"/>
    <property type="match status" value="2"/>
</dbReference>
<reference evidence="5" key="1">
    <citation type="journal article" date="2014" name="Nat. Commun.">
        <title>The tobacco genome sequence and its comparison with those of tomato and potato.</title>
        <authorList>
            <person name="Sierro N."/>
            <person name="Battey J.N."/>
            <person name="Ouadi S."/>
            <person name="Bakaher N."/>
            <person name="Bovet L."/>
            <person name="Willig A."/>
            <person name="Goepfert S."/>
            <person name="Peitsch M.C."/>
            <person name="Ivanov N.V."/>
        </authorList>
    </citation>
    <scope>NUCLEOTIDE SEQUENCE [LARGE SCALE GENOMIC DNA]</scope>
</reference>
<dbReference type="Pfam" id="PF00201">
    <property type="entry name" value="UDPGT"/>
    <property type="match status" value="1"/>
</dbReference>
<evidence type="ECO:0000313" key="5">
    <source>
        <dbReference type="Proteomes" id="UP000790787"/>
    </source>
</evidence>
<dbReference type="OMA" id="FAHVIRE"/>
<evidence type="ECO:0000313" key="6">
    <source>
        <dbReference type="RefSeq" id="XP_016462451.1"/>
    </source>
</evidence>
<dbReference type="InterPro" id="IPR035595">
    <property type="entry name" value="UDP_glycos_trans_CS"/>
</dbReference>
<evidence type="ECO:0000256" key="3">
    <source>
        <dbReference type="RuleBase" id="RU003718"/>
    </source>
</evidence>
<evidence type="ECO:0000256" key="4">
    <source>
        <dbReference type="RuleBase" id="RU362057"/>
    </source>
</evidence>